<proteinExistence type="predicted"/>
<sequence length="330" mass="37560">MRNRFKSQGYTLVEILIIIFLIGIFSSFFLSALFDMYKNESRVRYILKSDSDIKAFKTYLRRELELIGFGIPKGICSFWGFSPLDLSNNQSYLRYYTLAARGNKWSGCWYVYDNNIFRTTATNRFGEPCPFPNDTRVMNHYFIAFGSDKRCENLNTCLIQGSQVNKITLSTPYYLVYVDDSSNINPTNFCSEILTVLYLNNSSPIEDKICHPLLRRSHLSMIMGNDTASQLILSCVADLRMSCLDKNSNTIPCGGNQIPTFLKVCMIVQVGSRQAFAQEKPKYSSLCSAPTDNNGTPAIIDDLFAIDPNYRFTTIEEIIPLYNLQGLNLP</sequence>
<evidence type="ECO:0000313" key="2">
    <source>
        <dbReference type="EMBL" id="PMP64429.1"/>
    </source>
</evidence>
<keyword evidence="1" id="KW-1133">Transmembrane helix</keyword>
<evidence type="ECO:0000313" key="3">
    <source>
        <dbReference type="Proteomes" id="UP000235731"/>
    </source>
</evidence>
<name>A0A2N7PL99_9BACT</name>
<accession>A0A2N7PL99</accession>
<organism evidence="2 3">
    <name type="scientific">Caldimicrobium thiodismutans</name>
    <dbReference type="NCBI Taxonomy" id="1653476"/>
    <lineage>
        <taxon>Bacteria</taxon>
        <taxon>Pseudomonadati</taxon>
        <taxon>Thermodesulfobacteriota</taxon>
        <taxon>Thermodesulfobacteria</taxon>
        <taxon>Thermodesulfobacteriales</taxon>
        <taxon>Thermodesulfobacteriaceae</taxon>
        <taxon>Caldimicrobium</taxon>
    </lineage>
</organism>
<dbReference type="InterPro" id="IPR012902">
    <property type="entry name" value="N_methyl_site"/>
</dbReference>
<evidence type="ECO:0000256" key="1">
    <source>
        <dbReference type="SAM" id="Phobius"/>
    </source>
</evidence>
<reference evidence="2 3" key="1">
    <citation type="submission" date="2018-01" db="EMBL/GenBank/DDBJ databases">
        <title>Metagenomic assembled genomes from two thermal pools in the Uzon Caldera, Kamchatka, Russia.</title>
        <authorList>
            <person name="Wilkins L."/>
            <person name="Ettinger C."/>
        </authorList>
    </citation>
    <scope>NUCLEOTIDE SEQUENCE [LARGE SCALE GENOMIC DNA]</scope>
    <source>
        <strain evidence="2">ZAV-15</strain>
    </source>
</reference>
<dbReference type="Proteomes" id="UP000235731">
    <property type="component" value="Unassembled WGS sequence"/>
</dbReference>
<dbReference type="PROSITE" id="PS00409">
    <property type="entry name" value="PROKAR_NTER_METHYL"/>
    <property type="match status" value="1"/>
</dbReference>
<gene>
    <name evidence="2" type="ORF">C0197_00455</name>
</gene>
<keyword evidence="1" id="KW-0472">Membrane</keyword>
<protein>
    <recommendedName>
        <fullName evidence="4">Prepilin-type N-terminal cleavage/methylation domain-containing protein</fullName>
    </recommendedName>
</protein>
<comment type="caution">
    <text evidence="2">The sequence shown here is derived from an EMBL/GenBank/DDBJ whole genome shotgun (WGS) entry which is preliminary data.</text>
</comment>
<dbReference type="EMBL" id="PNIE01000007">
    <property type="protein sequence ID" value="PMP64429.1"/>
    <property type="molecule type" value="Genomic_DNA"/>
</dbReference>
<keyword evidence="1" id="KW-0812">Transmembrane</keyword>
<evidence type="ECO:0008006" key="4">
    <source>
        <dbReference type="Google" id="ProtNLM"/>
    </source>
</evidence>
<dbReference type="AlphaFoldDB" id="A0A2N7PL99"/>
<feature type="transmembrane region" description="Helical" evidence="1">
    <location>
        <begin position="12"/>
        <end position="34"/>
    </location>
</feature>